<dbReference type="InParanoid" id="A0A5N4ABY4"/>
<keyword evidence="14" id="KW-1185">Reference proteome</keyword>
<dbReference type="SUPFAM" id="SSF55486">
    <property type="entry name" value="Metalloproteases ('zincins'), catalytic domain"/>
    <property type="match status" value="1"/>
</dbReference>
<keyword evidence="9" id="KW-0325">Glycoprotein</keyword>
<sequence>MIRRLTFPSAMFAIVLLVSSALVQALPTPLSDHDLWQRSGKFEGDMVLAPWQKNGVIDVKLRWTNRHIPYELSDEFDQQQKAQINEVLEREFAKTCVTVKPRVNEADYVYVTGGDSGCWSHVGRLGGLQGLNLQVRGCVWNHTIVHEFLHAAGFYHQQSSTDRDNFVDIFWENIEPGKEYNFDKYNADFVTSFNETYDYGSIMHYAKTAFSANGKPTVLPKGDSTIPIGVTNVMSEIDIRKLAKMYDCVEM</sequence>
<reference evidence="13 14" key="1">
    <citation type="journal article" date="2018" name="Elife">
        <title>Firefly genomes illuminate parallel origins of bioluminescence in beetles.</title>
        <authorList>
            <person name="Fallon T.R."/>
            <person name="Lower S.E."/>
            <person name="Chang C.H."/>
            <person name="Bessho-Uehara M."/>
            <person name="Martin G.J."/>
            <person name="Bewick A.J."/>
            <person name="Behringer M."/>
            <person name="Debat H.J."/>
            <person name="Wong I."/>
            <person name="Day J.C."/>
            <person name="Suvorov A."/>
            <person name="Silva C.J."/>
            <person name="Stanger-Hall K.F."/>
            <person name="Hall D.W."/>
            <person name="Schmitz R.J."/>
            <person name="Nelson D.R."/>
            <person name="Lewis S.M."/>
            <person name="Shigenobu S."/>
            <person name="Bybee S.M."/>
            <person name="Larracuente A.M."/>
            <person name="Oba Y."/>
            <person name="Weng J.K."/>
        </authorList>
    </citation>
    <scope>NUCLEOTIDE SEQUENCE [LARGE SCALE GENOMIC DNA]</scope>
    <source>
        <strain evidence="13">1611_PpyrPB1</strain>
        <tissue evidence="13">Whole body</tissue>
    </source>
</reference>
<evidence type="ECO:0000256" key="9">
    <source>
        <dbReference type="ARBA" id="ARBA00023180"/>
    </source>
</evidence>
<dbReference type="PANTHER" id="PTHR10127:SF814">
    <property type="entry name" value="MEPRIN A SUBUNIT BETA"/>
    <property type="match status" value="1"/>
</dbReference>
<dbReference type="AlphaFoldDB" id="A0A5N4ABY4"/>
<dbReference type="InterPro" id="IPR006026">
    <property type="entry name" value="Peptidase_Metallo"/>
</dbReference>
<evidence type="ECO:0000256" key="7">
    <source>
        <dbReference type="ARBA" id="ARBA00023145"/>
    </source>
</evidence>
<comment type="caution">
    <text evidence="13">The sequence shown here is derived from an EMBL/GenBank/DDBJ whole genome shotgun (WGS) entry which is preliminary data.</text>
</comment>
<feature type="active site" evidence="10">
    <location>
        <position position="147"/>
    </location>
</feature>
<dbReference type="FunFam" id="3.40.390.10:FF:000015">
    <property type="entry name" value="Meprin A subunit"/>
    <property type="match status" value="1"/>
</dbReference>
<feature type="domain" description="Peptidase M12A" evidence="12">
    <location>
        <begin position="54"/>
        <end position="249"/>
    </location>
</feature>
<feature type="chain" id="PRO_5024469077" description="Metalloendopeptidase" evidence="11">
    <location>
        <begin position="26"/>
        <end position="251"/>
    </location>
</feature>
<dbReference type="GO" id="GO:0004222">
    <property type="term" value="F:metalloendopeptidase activity"/>
    <property type="evidence" value="ECO:0007669"/>
    <property type="project" value="UniProtKB-UniRule"/>
</dbReference>
<keyword evidence="7" id="KW-0865">Zymogen</keyword>
<evidence type="ECO:0000256" key="5">
    <source>
        <dbReference type="ARBA" id="ARBA00022833"/>
    </source>
</evidence>
<feature type="binding site" evidence="10">
    <location>
        <position position="150"/>
    </location>
    <ligand>
        <name>Zn(2+)</name>
        <dbReference type="ChEBI" id="CHEBI:29105"/>
        <note>catalytic</note>
    </ligand>
</feature>
<dbReference type="InterPro" id="IPR024079">
    <property type="entry name" value="MetalloPept_cat_dom_sf"/>
</dbReference>
<organism evidence="13 14">
    <name type="scientific">Photinus pyralis</name>
    <name type="common">Common eastern firefly</name>
    <name type="synonym">Lampyris pyralis</name>
    <dbReference type="NCBI Taxonomy" id="7054"/>
    <lineage>
        <taxon>Eukaryota</taxon>
        <taxon>Metazoa</taxon>
        <taxon>Ecdysozoa</taxon>
        <taxon>Arthropoda</taxon>
        <taxon>Hexapoda</taxon>
        <taxon>Insecta</taxon>
        <taxon>Pterygota</taxon>
        <taxon>Neoptera</taxon>
        <taxon>Endopterygota</taxon>
        <taxon>Coleoptera</taxon>
        <taxon>Polyphaga</taxon>
        <taxon>Elateriformia</taxon>
        <taxon>Elateroidea</taxon>
        <taxon>Lampyridae</taxon>
        <taxon>Lampyrinae</taxon>
        <taxon>Photinus</taxon>
    </lineage>
</organism>
<keyword evidence="5 10" id="KW-0862">Zinc</keyword>
<evidence type="ECO:0000256" key="1">
    <source>
        <dbReference type="ARBA" id="ARBA00022670"/>
    </source>
</evidence>
<dbReference type="EMBL" id="VVIM01000008">
    <property type="protein sequence ID" value="KAB0794835.1"/>
    <property type="molecule type" value="Genomic_DNA"/>
</dbReference>
<dbReference type="GO" id="GO:0006508">
    <property type="term" value="P:proteolysis"/>
    <property type="evidence" value="ECO:0007669"/>
    <property type="project" value="UniProtKB-KW"/>
</dbReference>
<dbReference type="GO" id="GO:0008270">
    <property type="term" value="F:zinc ion binding"/>
    <property type="evidence" value="ECO:0007669"/>
    <property type="project" value="UniProtKB-UniRule"/>
</dbReference>
<dbReference type="PANTHER" id="PTHR10127">
    <property type="entry name" value="DISCOIDIN, CUB, EGF, LAMININ , AND ZINC METALLOPROTEASE DOMAIN CONTAINING"/>
    <property type="match status" value="1"/>
</dbReference>
<name>A0A5N4ABY4_PHOPY</name>
<dbReference type="SMART" id="SM00235">
    <property type="entry name" value="ZnMc"/>
    <property type="match status" value="1"/>
</dbReference>
<dbReference type="Pfam" id="PF01400">
    <property type="entry name" value="Astacin"/>
    <property type="match status" value="1"/>
</dbReference>
<protein>
    <recommendedName>
        <fullName evidence="11">Metalloendopeptidase</fullName>
        <ecNumber evidence="11">3.4.24.-</ecNumber>
    </recommendedName>
</protein>
<evidence type="ECO:0000256" key="10">
    <source>
        <dbReference type="PROSITE-ProRule" id="PRU01211"/>
    </source>
</evidence>
<dbReference type="InterPro" id="IPR001506">
    <property type="entry name" value="Peptidase_M12A"/>
</dbReference>
<evidence type="ECO:0000259" key="12">
    <source>
        <dbReference type="PROSITE" id="PS51864"/>
    </source>
</evidence>
<evidence type="ECO:0000256" key="4">
    <source>
        <dbReference type="ARBA" id="ARBA00022801"/>
    </source>
</evidence>
<accession>A0A5N4ABY4</accession>
<dbReference type="InterPro" id="IPR034035">
    <property type="entry name" value="Astacin-like_dom"/>
</dbReference>
<comment type="caution">
    <text evidence="10">Lacks conserved residue(s) required for the propagation of feature annotation.</text>
</comment>
<gene>
    <name evidence="13" type="ORF">PPYR_11674</name>
</gene>
<evidence type="ECO:0000256" key="8">
    <source>
        <dbReference type="ARBA" id="ARBA00023157"/>
    </source>
</evidence>
<dbReference type="PROSITE" id="PS51864">
    <property type="entry name" value="ASTACIN"/>
    <property type="match status" value="1"/>
</dbReference>
<dbReference type="EC" id="3.4.24.-" evidence="11"/>
<keyword evidence="6 10" id="KW-0482">Metalloprotease</keyword>
<feature type="binding site" evidence="10">
    <location>
        <position position="146"/>
    </location>
    <ligand>
        <name>Zn(2+)</name>
        <dbReference type="ChEBI" id="CHEBI:29105"/>
        <note>catalytic</note>
    </ligand>
</feature>
<proteinExistence type="predicted"/>
<keyword evidence="1 10" id="KW-0645">Protease</keyword>
<evidence type="ECO:0000313" key="13">
    <source>
        <dbReference type="EMBL" id="KAB0794835.1"/>
    </source>
</evidence>
<evidence type="ECO:0000256" key="3">
    <source>
        <dbReference type="ARBA" id="ARBA00022729"/>
    </source>
</evidence>
<feature type="signal peptide" evidence="11">
    <location>
        <begin position="1"/>
        <end position="25"/>
    </location>
</feature>
<keyword evidence="8" id="KW-1015">Disulfide bond</keyword>
<dbReference type="OrthoDB" id="6665824at2759"/>
<dbReference type="Gene3D" id="3.40.390.10">
    <property type="entry name" value="Collagenase (Catalytic Domain)"/>
    <property type="match status" value="1"/>
</dbReference>
<dbReference type="Proteomes" id="UP000327044">
    <property type="component" value="Unassembled WGS sequence"/>
</dbReference>
<evidence type="ECO:0000256" key="11">
    <source>
        <dbReference type="RuleBase" id="RU361183"/>
    </source>
</evidence>
<comment type="cofactor">
    <cofactor evidence="10 11">
        <name>Zn(2+)</name>
        <dbReference type="ChEBI" id="CHEBI:29105"/>
    </cofactor>
    <text evidence="10 11">Binds 1 zinc ion per subunit.</text>
</comment>
<keyword evidence="2 10" id="KW-0479">Metal-binding</keyword>
<evidence type="ECO:0000256" key="2">
    <source>
        <dbReference type="ARBA" id="ARBA00022723"/>
    </source>
</evidence>
<dbReference type="CDD" id="cd04280">
    <property type="entry name" value="ZnMc_astacin_like"/>
    <property type="match status" value="1"/>
</dbReference>
<keyword evidence="3 11" id="KW-0732">Signal</keyword>
<evidence type="ECO:0000313" key="14">
    <source>
        <dbReference type="Proteomes" id="UP000327044"/>
    </source>
</evidence>
<evidence type="ECO:0000256" key="6">
    <source>
        <dbReference type="ARBA" id="ARBA00023049"/>
    </source>
</evidence>
<keyword evidence="4 10" id="KW-0378">Hydrolase</keyword>
<feature type="binding site" evidence="10">
    <location>
        <position position="156"/>
    </location>
    <ligand>
        <name>Zn(2+)</name>
        <dbReference type="ChEBI" id="CHEBI:29105"/>
        <note>catalytic</note>
    </ligand>
</feature>
<dbReference type="PRINTS" id="PR00480">
    <property type="entry name" value="ASTACIN"/>
</dbReference>